<protein>
    <submittedName>
        <fullName evidence="1">Ferredoxin, 2Fe-2S</fullName>
    </submittedName>
</protein>
<dbReference type="AlphaFoldDB" id="A0A3B0ZH64"/>
<name>A0A3B0ZH64_9ZZZZ</name>
<organism evidence="1">
    <name type="scientific">hydrothermal vent metagenome</name>
    <dbReference type="NCBI Taxonomy" id="652676"/>
    <lineage>
        <taxon>unclassified sequences</taxon>
        <taxon>metagenomes</taxon>
        <taxon>ecological metagenomes</taxon>
    </lineage>
</organism>
<reference evidence="1" key="1">
    <citation type="submission" date="2018-06" db="EMBL/GenBank/DDBJ databases">
        <authorList>
            <person name="Zhirakovskaya E."/>
        </authorList>
    </citation>
    <scope>NUCLEOTIDE SEQUENCE</scope>
</reference>
<sequence>MLYYKRHAFVCTNQRKDGRKCCDGDGGGGELREYAKKCIKELGESGRGKVRINSSGCLDRCGKGPVMVVYPEGAWYSLKSKEDVEEIIREHLISGNVVSRLLLD</sequence>
<proteinExistence type="predicted"/>
<dbReference type="Gene3D" id="3.40.30.10">
    <property type="entry name" value="Glutaredoxin"/>
    <property type="match status" value="1"/>
</dbReference>
<dbReference type="CDD" id="cd02980">
    <property type="entry name" value="TRX_Fd_family"/>
    <property type="match status" value="1"/>
</dbReference>
<accession>A0A3B0ZH64</accession>
<evidence type="ECO:0000313" key="1">
    <source>
        <dbReference type="EMBL" id="VAW86657.1"/>
    </source>
</evidence>
<dbReference type="SUPFAM" id="SSF52833">
    <property type="entry name" value="Thioredoxin-like"/>
    <property type="match status" value="1"/>
</dbReference>
<dbReference type="InterPro" id="IPR036249">
    <property type="entry name" value="Thioredoxin-like_sf"/>
</dbReference>
<gene>
    <name evidence="1" type="ORF">MNBD_GAMMA16-2172</name>
</gene>
<dbReference type="EMBL" id="UOFO01000097">
    <property type="protein sequence ID" value="VAW86657.1"/>
    <property type="molecule type" value="Genomic_DNA"/>
</dbReference>